<organism evidence="2 3">
    <name type="scientific">Stutzerimonas stutzeri</name>
    <name type="common">Pseudomonas stutzeri</name>
    <dbReference type="NCBI Taxonomy" id="316"/>
    <lineage>
        <taxon>Bacteria</taxon>
        <taxon>Pseudomonadati</taxon>
        <taxon>Pseudomonadota</taxon>
        <taxon>Gammaproteobacteria</taxon>
        <taxon>Pseudomonadales</taxon>
        <taxon>Pseudomonadaceae</taxon>
        <taxon>Stutzerimonas</taxon>
    </lineage>
</organism>
<proteinExistence type="predicted"/>
<dbReference type="Proteomes" id="UP000438983">
    <property type="component" value="Chromosome"/>
</dbReference>
<gene>
    <name evidence="2" type="ORF">GQA94_16010</name>
</gene>
<protein>
    <submittedName>
        <fullName evidence="2">DUF2570 domain-containing protein</fullName>
    </submittedName>
</protein>
<dbReference type="AlphaFoldDB" id="A0A6I6LSK2"/>
<evidence type="ECO:0000313" key="3">
    <source>
        <dbReference type="Proteomes" id="UP000438983"/>
    </source>
</evidence>
<dbReference type="RefSeq" id="WP_158188956.1">
    <property type="nucleotide sequence ID" value="NZ_CP046902.1"/>
</dbReference>
<dbReference type="OrthoDB" id="8658549at2"/>
<dbReference type="EMBL" id="CP046902">
    <property type="protein sequence ID" value="QGZ31495.1"/>
    <property type="molecule type" value="Genomic_DNA"/>
</dbReference>
<evidence type="ECO:0000256" key="1">
    <source>
        <dbReference type="SAM" id="MobiDB-lite"/>
    </source>
</evidence>
<feature type="region of interest" description="Disordered" evidence="1">
    <location>
        <begin position="81"/>
        <end position="111"/>
    </location>
</feature>
<reference evidence="2 3" key="1">
    <citation type="submission" date="2019-12" db="EMBL/GenBank/DDBJ databases">
        <title>Complete genome sequence of Pseudomonas stutzeri.</title>
        <authorList>
            <person name="Lim S.R."/>
            <person name="Kim J.H."/>
        </authorList>
    </citation>
    <scope>NUCLEOTIDE SEQUENCE [LARGE SCALE GENOMIC DNA]</scope>
    <source>
        <strain evidence="2 3">PM101005</strain>
    </source>
</reference>
<name>A0A6I6LSK2_STUST</name>
<accession>A0A6I6LSK2</accession>
<sequence length="147" mass="16224">MTSWKVWLGIAGLVVALLVALNVQAQRIDAANARADLATDRLEAAEQRSARQSATIVRLGGEVASQRLAQLSLQQTLSAQQQAQATDQLKKKERRREDPDHQSWADQPLPDAARRLHHRPAIIGAAGYRQWLSGRDALYAEPSRTGQ</sequence>
<evidence type="ECO:0000313" key="2">
    <source>
        <dbReference type="EMBL" id="QGZ31495.1"/>
    </source>
</evidence>